<dbReference type="CDD" id="cd00090">
    <property type="entry name" value="HTH_ARSR"/>
    <property type="match status" value="1"/>
</dbReference>
<protein>
    <submittedName>
        <fullName evidence="5">Lrp/AsnC family transcriptional regulator</fullName>
    </submittedName>
</protein>
<dbReference type="PANTHER" id="PTHR30154">
    <property type="entry name" value="LEUCINE-RESPONSIVE REGULATORY PROTEIN"/>
    <property type="match status" value="1"/>
</dbReference>
<keyword evidence="1" id="KW-0805">Transcription regulation</keyword>
<dbReference type="EMBL" id="BAAAEX010000010">
    <property type="protein sequence ID" value="GAA0779785.1"/>
    <property type="molecule type" value="Genomic_DNA"/>
</dbReference>
<dbReference type="InterPro" id="IPR000485">
    <property type="entry name" value="AsnC-type_HTH_dom"/>
</dbReference>
<evidence type="ECO:0000256" key="2">
    <source>
        <dbReference type="ARBA" id="ARBA00023125"/>
    </source>
</evidence>
<evidence type="ECO:0000256" key="1">
    <source>
        <dbReference type="ARBA" id="ARBA00023015"/>
    </source>
</evidence>
<keyword evidence="3" id="KW-0804">Transcription</keyword>
<evidence type="ECO:0000259" key="4">
    <source>
        <dbReference type="PROSITE" id="PS50956"/>
    </source>
</evidence>
<dbReference type="Pfam" id="PF13412">
    <property type="entry name" value="HTH_24"/>
    <property type="match status" value="1"/>
</dbReference>
<dbReference type="PRINTS" id="PR00033">
    <property type="entry name" value="HTHASNC"/>
</dbReference>
<evidence type="ECO:0000256" key="3">
    <source>
        <dbReference type="ARBA" id="ARBA00023163"/>
    </source>
</evidence>
<evidence type="ECO:0000313" key="6">
    <source>
        <dbReference type="Proteomes" id="UP001500573"/>
    </source>
</evidence>
<gene>
    <name evidence="5" type="ORF">GCM10009108_18620</name>
</gene>
<dbReference type="PANTHER" id="PTHR30154:SF34">
    <property type="entry name" value="TRANSCRIPTIONAL REGULATOR AZLB"/>
    <property type="match status" value="1"/>
</dbReference>
<sequence>MHRSSSHLLQTGNTPMPLMELDDLDRRILDVLQRDAALSNQDLAARVHASPPTCLRRVRRLTQAGVIQRRVAILDPALMGAALTVLIEVTLDAQAADQADAFEARLLAEPAIQQCYPVSSGPDFILVALVADMAAYQALALRCLTGDPRVRNVRSFFATRRSKFDTRIPFAAA</sequence>
<dbReference type="SMART" id="SM00344">
    <property type="entry name" value="HTH_ASNC"/>
    <property type="match status" value="1"/>
</dbReference>
<evidence type="ECO:0000313" key="5">
    <source>
        <dbReference type="EMBL" id="GAA0779785.1"/>
    </source>
</evidence>
<dbReference type="Gene3D" id="3.30.70.920">
    <property type="match status" value="1"/>
</dbReference>
<accession>A0ABN1KZH6</accession>
<dbReference type="InterPro" id="IPR036388">
    <property type="entry name" value="WH-like_DNA-bd_sf"/>
</dbReference>
<dbReference type="PROSITE" id="PS50956">
    <property type="entry name" value="HTH_ASNC_2"/>
    <property type="match status" value="1"/>
</dbReference>
<dbReference type="Proteomes" id="UP001500573">
    <property type="component" value="Unassembled WGS sequence"/>
</dbReference>
<name>A0ABN1KZH6_9BURK</name>
<dbReference type="InterPro" id="IPR011008">
    <property type="entry name" value="Dimeric_a/b-barrel"/>
</dbReference>
<proteinExistence type="predicted"/>
<dbReference type="Gene3D" id="1.10.10.10">
    <property type="entry name" value="Winged helix-like DNA-binding domain superfamily/Winged helix DNA-binding domain"/>
    <property type="match status" value="1"/>
</dbReference>
<reference evidence="5 6" key="1">
    <citation type="journal article" date="2019" name="Int. J. Syst. Evol. Microbiol.">
        <title>The Global Catalogue of Microorganisms (GCM) 10K type strain sequencing project: providing services to taxonomists for standard genome sequencing and annotation.</title>
        <authorList>
            <consortium name="The Broad Institute Genomics Platform"/>
            <consortium name="The Broad Institute Genome Sequencing Center for Infectious Disease"/>
            <person name="Wu L."/>
            <person name="Ma J."/>
        </authorList>
    </citation>
    <scope>NUCLEOTIDE SEQUENCE [LARGE SCALE GENOMIC DNA]</scope>
    <source>
        <strain evidence="5 6">JCM 15515</strain>
    </source>
</reference>
<dbReference type="InterPro" id="IPR019888">
    <property type="entry name" value="Tscrpt_reg_AsnC-like"/>
</dbReference>
<organism evidence="5 6">
    <name type="scientific">Castellaniella ginsengisoli</name>
    <dbReference type="NCBI Taxonomy" id="546114"/>
    <lineage>
        <taxon>Bacteria</taxon>
        <taxon>Pseudomonadati</taxon>
        <taxon>Pseudomonadota</taxon>
        <taxon>Betaproteobacteria</taxon>
        <taxon>Burkholderiales</taxon>
        <taxon>Alcaligenaceae</taxon>
        <taxon>Castellaniella</taxon>
    </lineage>
</organism>
<keyword evidence="6" id="KW-1185">Reference proteome</keyword>
<dbReference type="SUPFAM" id="SSF46785">
    <property type="entry name" value="Winged helix' DNA-binding domain"/>
    <property type="match status" value="1"/>
</dbReference>
<dbReference type="Pfam" id="PF01037">
    <property type="entry name" value="AsnC_trans_reg"/>
    <property type="match status" value="1"/>
</dbReference>
<dbReference type="InterPro" id="IPR036390">
    <property type="entry name" value="WH_DNA-bd_sf"/>
</dbReference>
<dbReference type="InterPro" id="IPR019887">
    <property type="entry name" value="Tscrpt_reg_AsnC/Lrp_C"/>
</dbReference>
<dbReference type="SUPFAM" id="SSF54909">
    <property type="entry name" value="Dimeric alpha+beta barrel"/>
    <property type="match status" value="1"/>
</dbReference>
<feature type="domain" description="HTH asnC-type" evidence="4">
    <location>
        <begin position="21"/>
        <end position="82"/>
    </location>
</feature>
<dbReference type="InterPro" id="IPR011991">
    <property type="entry name" value="ArsR-like_HTH"/>
</dbReference>
<comment type="caution">
    <text evidence="5">The sequence shown here is derived from an EMBL/GenBank/DDBJ whole genome shotgun (WGS) entry which is preliminary data.</text>
</comment>
<keyword evidence="2" id="KW-0238">DNA-binding</keyword>